<proteinExistence type="predicted"/>
<name>A0A8A1L754_AJEC8</name>
<protein>
    <submittedName>
        <fullName evidence="1">Uncharacterized protein</fullName>
    </submittedName>
</protein>
<reference evidence="1" key="1">
    <citation type="submission" date="2021-01" db="EMBL/GenBank/DDBJ databases">
        <title>Chromosome-level genome assembly of a human fungal pathogen reveals clustering of transcriptionally co-regulated genes.</title>
        <authorList>
            <person name="Voorhies M."/>
            <person name="Cohen S."/>
            <person name="Shea T.P."/>
            <person name="Petrus S."/>
            <person name="Munoz J.F."/>
            <person name="Poplawski S."/>
            <person name="Goldman W.E."/>
            <person name="Michael T."/>
            <person name="Cuomo C.A."/>
            <person name="Sil A."/>
            <person name="Beyhan S."/>
        </authorList>
    </citation>
    <scope>NUCLEOTIDE SEQUENCE</scope>
    <source>
        <strain evidence="1">H88</strain>
    </source>
</reference>
<evidence type="ECO:0000313" key="2">
    <source>
        <dbReference type="Proteomes" id="UP000663419"/>
    </source>
</evidence>
<accession>A0A8A1L754</accession>
<dbReference type="Proteomes" id="UP000663419">
    <property type="component" value="Chromosome 1"/>
</dbReference>
<dbReference type="VEuPathDB" id="FungiDB:I7I53_09652"/>
<sequence length="74" mass="8673">MADDELQRLLYLLKYEKYCRQDAEQGRRDAEEQTRHSDVYTHHFLGIVPALPKNSTQAVLIMLMPNSGPDRIRE</sequence>
<organism evidence="1 2">
    <name type="scientific">Ajellomyces capsulatus (strain H88)</name>
    <name type="common">Darling's disease fungus</name>
    <name type="synonym">Histoplasma capsulatum</name>
    <dbReference type="NCBI Taxonomy" id="544711"/>
    <lineage>
        <taxon>Eukaryota</taxon>
        <taxon>Fungi</taxon>
        <taxon>Dikarya</taxon>
        <taxon>Ascomycota</taxon>
        <taxon>Pezizomycotina</taxon>
        <taxon>Eurotiomycetes</taxon>
        <taxon>Eurotiomycetidae</taxon>
        <taxon>Onygenales</taxon>
        <taxon>Ajellomycetaceae</taxon>
        <taxon>Histoplasma</taxon>
    </lineage>
</organism>
<evidence type="ECO:0000313" key="1">
    <source>
        <dbReference type="EMBL" id="QSS49331.1"/>
    </source>
</evidence>
<dbReference type="AlphaFoldDB" id="A0A8A1L754"/>
<gene>
    <name evidence="1" type="ORF">I7I53_09652</name>
</gene>
<dbReference type="EMBL" id="CP069102">
    <property type="protein sequence ID" value="QSS49331.1"/>
    <property type="molecule type" value="Genomic_DNA"/>
</dbReference>